<evidence type="ECO:0000259" key="2">
    <source>
        <dbReference type="Pfam" id="PF07734"/>
    </source>
</evidence>
<dbReference type="InterPro" id="IPR017451">
    <property type="entry name" value="F-box-assoc_interact_dom"/>
</dbReference>
<reference evidence="4" key="1">
    <citation type="journal article" date="2024" name="IScience">
        <title>Strigolactones Initiate the Formation of Haustorium-like Structures in Castilleja.</title>
        <authorList>
            <person name="Buerger M."/>
            <person name="Peterson D."/>
            <person name="Chory J."/>
        </authorList>
    </citation>
    <scope>NUCLEOTIDE SEQUENCE [LARGE SCALE GENOMIC DNA]</scope>
</reference>
<protein>
    <recommendedName>
        <fullName evidence="5">F-box domain-containing protein</fullName>
    </recommendedName>
</protein>
<evidence type="ECO:0000259" key="1">
    <source>
        <dbReference type="Pfam" id="PF00646"/>
    </source>
</evidence>
<evidence type="ECO:0000313" key="3">
    <source>
        <dbReference type="EMBL" id="KAL3650419.1"/>
    </source>
</evidence>
<proteinExistence type="predicted"/>
<dbReference type="AlphaFoldDB" id="A0ABD3EBJ7"/>
<dbReference type="Pfam" id="PF00646">
    <property type="entry name" value="F-box"/>
    <property type="match status" value="1"/>
</dbReference>
<gene>
    <name evidence="3" type="ORF">CASFOL_006822</name>
</gene>
<dbReference type="InterPro" id="IPR036047">
    <property type="entry name" value="F-box-like_dom_sf"/>
</dbReference>
<dbReference type="Gene3D" id="1.20.1280.50">
    <property type="match status" value="1"/>
</dbReference>
<dbReference type="SUPFAM" id="SSF81383">
    <property type="entry name" value="F-box domain"/>
    <property type="match status" value="1"/>
</dbReference>
<dbReference type="InterPro" id="IPR001810">
    <property type="entry name" value="F-box_dom"/>
</dbReference>
<comment type="caution">
    <text evidence="3">The sequence shown here is derived from an EMBL/GenBank/DDBJ whole genome shotgun (WGS) entry which is preliminary data.</text>
</comment>
<dbReference type="InterPro" id="IPR055290">
    <property type="entry name" value="At3g26010-like"/>
</dbReference>
<dbReference type="PANTHER" id="PTHR35546">
    <property type="entry name" value="F-BOX PROTEIN INTERACTION DOMAIN PROTEIN-RELATED"/>
    <property type="match status" value="1"/>
</dbReference>
<sequence>MVKLLKMNDDDGPTEKPSSAQIVVSNDDLLIQIIQLLPLKSLVQFRLVSNHWNTLILDSKLLSRNRPAVGLFLEGLDLPHGTPNSYIIFLDKSTDRPFRMINRFKDPWCRHCKIIDSCNGLLLCVSNEAYNITPKYYVCNPTTKKYVAIPQLVSDHSTESICGMFLGFDPSKSPHYNVVCVMRSLSGMLHLFEVYSSETGSWRRGGELFKAYTHFDFEEGVYWNRAIHWFNIESRPREYDYFDTGMVAKPREPVYFNLDCDQTPKVFPKPPLKDKCYERNDYSFGESCDHLHFVDAKSPLAEFIVYEMRRDYSEWFVKYKVSTPEMKKDIVPKVCGRYTVVVRGKNDKDCFLVIAIGKRIVRYNFEQKTYELLCDLDGSAYWGAQCPLQYIESLSSV</sequence>
<evidence type="ECO:0000313" key="4">
    <source>
        <dbReference type="Proteomes" id="UP001632038"/>
    </source>
</evidence>
<feature type="domain" description="F-box" evidence="1">
    <location>
        <begin position="27"/>
        <end position="62"/>
    </location>
</feature>
<feature type="domain" description="F-box associated beta-propeller type 1" evidence="2">
    <location>
        <begin position="113"/>
        <end position="240"/>
    </location>
</feature>
<name>A0ABD3EBJ7_9LAMI</name>
<dbReference type="Pfam" id="PF07734">
    <property type="entry name" value="FBA_1"/>
    <property type="match status" value="1"/>
</dbReference>
<dbReference type="InterPro" id="IPR006527">
    <property type="entry name" value="F-box-assoc_dom_typ1"/>
</dbReference>
<dbReference type="EMBL" id="JAVIJP010000007">
    <property type="protein sequence ID" value="KAL3650419.1"/>
    <property type="molecule type" value="Genomic_DNA"/>
</dbReference>
<keyword evidence="4" id="KW-1185">Reference proteome</keyword>
<organism evidence="3 4">
    <name type="scientific">Castilleja foliolosa</name>
    <dbReference type="NCBI Taxonomy" id="1961234"/>
    <lineage>
        <taxon>Eukaryota</taxon>
        <taxon>Viridiplantae</taxon>
        <taxon>Streptophyta</taxon>
        <taxon>Embryophyta</taxon>
        <taxon>Tracheophyta</taxon>
        <taxon>Spermatophyta</taxon>
        <taxon>Magnoliopsida</taxon>
        <taxon>eudicotyledons</taxon>
        <taxon>Gunneridae</taxon>
        <taxon>Pentapetalae</taxon>
        <taxon>asterids</taxon>
        <taxon>lamiids</taxon>
        <taxon>Lamiales</taxon>
        <taxon>Orobanchaceae</taxon>
        <taxon>Pedicularideae</taxon>
        <taxon>Castillejinae</taxon>
        <taxon>Castilleja</taxon>
    </lineage>
</organism>
<dbReference type="Proteomes" id="UP001632038">
    <property type="component" value="Unassembled WGS sequence"/>
</dbReference>
<accession>A0ABD3EBJ7</accession>
<evidence type="ECO:0008006" key="5">
    <source>
        <dbReference type="Google" id="ProtNLM"/>
    </source>
</evidence>
<dbReference type="PANTHER" id="PTHR35546:SF134">
    <property type="entry name" value="F-BOX ASSOCIATED DOMAIN-CONTAINING PROTEIN"/>
    <property type="match status" value="1"/>
</dbReference>
<dbReference type="NCBIfam" id="TIGR01640">
    <property type="entry name" value="F_box_assoc_1"/>
    <property type="match status" value="1"/>
</dbReference>